<evidence type="ECO:0000313" key="3">
    <source>
        <dbReference type="EMBL" id="TGL39980.1"/>
    </source>
</evidence>
<comment type="caution">
    <text evidence="2">The sequence shown here is derived from an EMBL/GenBank/DDBJ whole genome shotgun (WGS) entry which is preliminary data.</text>
</comment>
<evidence type="ECO:0000313" key="2">
    <source>
        <dbReference type="EMBL" id="TGK02815.1"/>
    </source>
</evidence>
<keyword evidence="2" id="KW-0378">Hydrolase</keyword>
<gene>
    <name evidence="2" type="ORF">EHO57_05740</name>
    <name evidence="3" type="ORF">EHQ53_12370</name>
</gene>
<dbReference type="AlphaFoldDB" id="A0A5F1ZQ91"/>
<dbReference type="Proteomes" id="UP000297273">
    <property type="component" value="Unassembled WGS sequence"/>
</dbReference>
<feature type="domain" description="DUF676" evidence="1">
    <location>
        <begin position="201"/>
        <end position="258"/>
    </location>
</feature>
<sequence>MKLGKFAVSFAKDSSLGILSGVKAALVGSFEWSAKSLSQISEAPLVKGTKLEEFLRNTGKSLQEAGSKTEEGLSKAFESTSEAMYVALQALNDADSVIKKKLFENISVSSIVGESFAGLVTTSEIKPSFRLEGKDVSVEEVLADWKKSGSQKPILCVPGLFCDEGLWKTESEISFSDVVLEEGYYPFYLRFNPGSHISDNGSSLLDLMREILEDSEIQKFKLDVLSYSQGGLIFRSALNLAKEQTYPLPSYIKKVLFISSPDGGSYIEKIGFWLGLGAESLPVFPVQLVGYIGNQRSDAMKDLSHGIIREQDWKSGSHLSRYWKPQYFGELDDIDAYQIYSFVAEEENPWSSWIGDGIVEQPSLTLLSDSVFRKKENPEGRVRGLKGLSHYQIMPSTELREYFLEIFGSKE</sequence>
<dbReference type="EMBL" id="RQGC01000008">
    <property type="protein sequence ID" value="TGL39980.1"/>
    <property type="molecule type" value="Genomic_DNA"/>
</dbReference>
<dbReference type="RefSeq" id="WP_135646098.1">
    <property type="nucleotide sequence ID" value="NZ_RQER01000004.1"/>
</dbReference>
<protein>
    <submittedName>
        <fullName evidence="2">Alpha/beta hydrolase</fullName>
    </submittedName>
</protein>
<keyword evidence="4" id="KW-1185">Reference proteome</keyword>
<dbReference type="InterPro" id="IPR007751">
    <property type="entry name" value="DUF676_lipase-like"/>
</dbReference>
<evidence type="ECO:0000259" key="1">
    <source>
        <dbReference type="Pfam" id="PF05057"/>
    </source>
</evidence>
<reference evidence="4 5" key="2">
    <citation type="journal article" date="2019" name="PLoS Negl. Trop. Dis.">
        <title>Revisiting the worldwide diversity of Leptospira species in the environment.</title>
        <authorList>
            <person name="Vincent A.T."/>
            <person name="Schiettekatte O."/>
            <person name="Bourhy P."/>
            <person name="Veyrier F.J."/>
            <person name="Picardeau M."/>
        </authorList>
    </citation>
    <scope>NUCLEOTIDE SEQUENCE [LARGE SCALE GENOMIC DNA]</scope>
    <source>
        <strain evidence="4">201702690</strain>
        <strain evidence="2 5">SSW18</strain>
    </source>
</reference>
<dbReference type="InterPro" id="IPR029058">
    <property type="entry name" value="AB_hydrolase_fold"/>
</dbReference>
<proteinExistence type="predicted"/>
<evidence type="ECO:0000313" key="5">
    <source>
        <dbReference type="Proteomes" id="UP000297946"/>
    </source>
</evidence>
<dbReference type="Pfam" id="PF05057">
    <property type="entry name" value="DUF676"/>
    <property type="match status" value="1"/>
</dbReference>
<name>A0A5F1ZQ91_9LEPT</name>
<accession>A0A5F1ZQ91</accession>
<reference evidence="3" key="1">
    <citation type="submission" date="2018-10" db="EMBL/GenBank/DDBJ databases">
        <authorList>
            <person name="Vincent A.T."/>
            <person name="Schiettekatte O."/>
            <person name="Bourhy P."/>
            <person name="Veyrier F.J."/>
            <person name="Picardeau M."/>
        </authorList>
    </citation>
    <scope>NUCLEOTIDE SEQUENCE</scope>
    <source>
        <strain evidence="3">201702690</strain>
    </source>
</reference>
<dbReference type="OrthoDB" id="8871309at2"/>
<dbReference type="SUPFAM" id="SSF53474">
    <property type="entry name" value="alpha/beta-Hydrolases"/>
    <property type="match status" value="1"/>
</dbReference>
<dbReference type="Proteomes" id="UP000297946">
    <property type="component" value="Unassembled WGS sequence"/>
</dbReference>
<dbReference type="GO" id="GO:0016787">
    <property type="term" value="F:hydrolase activity"/>
    <property type="evidence" value="ECO:0007669"/>
    <property type="project" value="UniProtKB-KW"/>
</dbReference>
<organism evidence="2 5">
    <name type="scientific">Leptospira langatensis</name>
    <dbReference type="NCBI Taxonomy" id="2484983"/>
    <lineage>
        <taxon>Bacteria</taxon>
        <taxon>Pseudomonadati</taxon>
        <taxon>Spirochaetota</taxon>
        <taxon>Spirochaetia</taxon>
        <taxon>Leptospirales</taxon>
        <taxon>Leptospiraceae</taxon>
        <taxon>Leptospira</taxon>
    </lineage>
</organism>
<dbReference type="EMBL" id="RQER01000004">
    <property type="protein sequence ID" value="TGK02815.1"/>
    <property type="molecule type" value="Genomic_DNA"/>
</dbReference>
<dbReference type="Gene3D" id="3.40.50.1820">
    <property type="entry name" value="alpha/beta hydrolase"/>
    <property type="match status" value="1"/>
</dbReference>
<evidence type="ECO:0000313" key="4">
    <source>
        <dbReference type="Proteomes" id="UP000297273"/>
    </source>
</evidence>